<keyword evidence="4" id="KW-0547">Nucleotide-binding</keyword>
<gene>
    <name evidence="11" type="primary">RASD2</name>
    <name evidence="11" type="ORF">AOXY_G15729</name>
</gene>
<dbReference type="InterPro" id="IPR001806">
    <property type="entry name" value="Small_GTPase"/>
</dbReference>
<dbReference type="Pfam" id="PF00071">
    <property type="entry name" value="Ras"/>
    <property type="match status" value="1"/>
</dbReference>
<dbReference type="GO" id="GO:0003924">
    <property type="term" value="F:GTPase activity"/>
    <property type="evidence" value="ECO:0007669"/>
    <property type="project" value="InterPro"/>
</dbReference>
<evidence type="ECO:0000313" key="11">
    <source>
        <dbReference type="EMBL" id="KAK1163816.1"/>
    </source>
</evidence>
<evidence type="ECO:0000256" key="8">
    <source>
        <dbReference type="ARBA" id="ARBA00023289"/>
    </source>
</evidence>
<feature type="region of interest" description="Disordered" evidence="10">
    <location>
        <begin position="376"/>
        <end position="398"/>
    </location>
</feature>
<evidence type="ECO:0000256" key="4">
    <source>
        <dbReference type="ARBA" id="ARBA00022741"/>
    </source>
</evidence>
<dbReference type="SUPFAM" id="SSF52540">
    <property type="entry name" value="P-loop containing nucleoside triphosphate hydrolases"/>
    <property type="match status" value="1"/>
</dbReference>
<dbReference type="SMART" id="SM00174">
    <property type="entry name" value="RHO"/>
    <property type="match status" value="1"/>
</dbReference>
<dbReference type="PANTHER" id="PTHR46149">
    <property type="entry name" value="MIP08469P"/>
    <property type="match status" value="1"/>
</dbReference>
<evidence type="ECO:0000256" key="9">
    <source>
        <dbReference type="ARBA" id="ARBA00038061"/>
    </source>
</evidence>
<dbReference type="SMART" id="SM00173">
    <property type="entry name" value="RAS"/>
    <property type="match status" value="1"/>
</dbReference>
<evidence type="ECO:0000313" key="12">
    <source>
        <dbReference type="Proteomes" id="UP001230051"/>
    </source>
</evidence>
<proteinExistence type="inferred from homology"/>
<dbReference type="PROSITE" id="PS51419">
    <property type="entry name" value="RAB"/>
    <property type="match status" value="1"/>
</dbReference>
<name>A0AAD8G3K6_ACIOX</name>
<dbReference type="PRINTS" id="PR00449">
    <property type="entry name" value="RASTRNSFRMNG"/>
</dbReference>
<evidence type="ECO:0000256" key="10">
    <source>
        <dbReference type="SAM" id="MobiDB-lite"/>
    </source>
</evidence>
<dbReference type="InterPro" id="IPR005225">
    <property type="entry name" value="Small_GTP-bd"/>
</dbReference>
<keyword evidence="12" id="KW-1185">Reference proteome</keyword>
<keyword evidence="8" id="KW-0636">Prenylation</keyword>
<keyword evidence="3" id="KW-0488">Methylation</keyword>
<evidence type="ECO:0000256" key="5">
    <source>
        <dbReference type="ARBA" id="ARBA00023134"/>
    </source>
</evidence>
<dbReference type="NCBIfam" id="TIGR00231">
    <property type="entry name" value="small_GTP"/>
    <property type="match status" value="1"/>
</dbReference>
<dbReference type="EMBL" id="JAGXEW010000014">
    <property type="protein sequence ID" value="KAK1163816.1"/>
    <property type="molecule type" value="Genomic_DNA"/>
</dbReference>
<comment type="caution">
    <text evidence="11">The sequence shown here is derived from an EMBL/GenBank/DDBJ whole genome shotgun (WGS) entry which is preliminary data.</text>
</comment>
<keyword evidence="5" id="KW-0342">GTP-binding</keyword>
<dbReference type="Proteomes" id="UP001230051">
    <property type="component" value="Unassembled WGS sequence"/>
</dbReference>
<dbReference type="InterPro" id="IPR052236">
    <property type="entry name" value="Small_GTPase_RasD"/>
</dbReference>
<evidence type="ECO:0000256" key="1">
    <source>
        <dbReference type="ARBA" id="ARBA00004193"/>
    </source>
</evidence>
<dbReference type="GO" id="GO:0005886">
    <property type="term" value="C:plasma membrane"/>
    <property type="evidence" value="ECO:0007669"/>
    <property type="project" value="UniProtKB-SubCell"/>
</dbReference>
<dbReference type="FunFam" id="3.40.50.300:FF:000475">
    <property type="entry name" value="GTP-binding protein Rhes"/>
    <property type="match status" value="1"/>
</dbReference>
<organism evidence="11 12">
    <name type="scientific">Acipenser oxyrinchus oxyrinchus</name>
    <dbReference type="NCBI Taxonomy" id="40147"/>
    <lineage>
        <taxon>Eukaryota</taxon>
        <taxon>Metazoa</taxon>
        <taxon>Chordata</taxon>
        <taxon>Craniata</taxon>
        <taxon>Vertebrata</taxon>
        <taxon>Euteleostomi</taxon>
        <taxon>Actinopterygii</taxon>
        <taxon>Chondrostei</taxon>
        <taxon>Acipenseriformes</taxon>
        <taxon>Acipenseridae</taxon>
        <taxon>Acipenser</taxon>
    </lineage>
</organism>
<dbReference type="GO" id="GO:0005525">
    <property type="term" value="F:GTP binding"/>
    <property type="evidence" value="ECO:0007669"/>
    <property type="project" value="UniProtKB-KW"/>
</dbReference>
<sequence length="398" mass="44421">MRLNKDIEKDMELPTADQVHSSVVDKKNTETDLLDLHISNQCSSVCNPRESDAPQLIMHYNAEVTAVVGIKVSDNLGNISKTGMGIIKTVTGQWKHQDRKSMRCRSASSHPAVDRNSKRFNGQFTSVHMHNNPPSLSPLESPCPGCIQRVKPENSRRLVVMGAPKVGKSSIVGRFLKGGFDEQYVPTTEDFHRKLYQIKGENYQLDILDASGERSFPAKRRLTILTGDIFLLVCSLDDKESFEEVCSLLNEIIEAKKKLMKSKDDVFVPTVVCGNKLDTEPFGRAVTREDVSKALGQGSVYFETSAKDNTNMEEMFQALVERAGLPMETSPSHHRSVSVRSFQKQRQPRGRGGKENMSPCGAVYPCARRPSFSTDLQTIVGPSLPRKRSKPLEKCHIQ</sequence>
<comment type="similarity">
    <text evidence="9">Belongs to the small GTPase superfamily. RasD family.</text>
</comment>
<protein>
    <submittedName>
        <fullName evidence="11">GTP-binding protein Rhes-like</fullName>
    </submittedName>
</protein>
<dbReference type="Gene3D" id="3.40.50.300">
    <property type="entry name" value="P-loop containing nucleotide triphosphate hydrolases"/>
    <property type="match status" value="1"/>
</dbReference>
<reference evidence="11" key="1">
    <citation type="submission" date="2022-02" db="EMBL/GenBank/DDBJ databases">
        <title>Atlantic sturgeon de novo genome assembly.</title>
        <authorList>
            <person name="Stock M."/>
            <person name="Klopp C."/>
            <person name="Guiguen Y."/>
            <person name="Cabau C."/>
            <person name="Parinello H."/>
            <person name="Santidrian Yebra-Pimentel E."/>
            <person name="Kuhl H."/>
            <person name="Dirks R.P."/>
            <person name="Guessner J."/>
            <person name="Wuertz S."/>
            <person name="Du K."/>
            <person name="Schartl M."/>
        </authorList>
    </citation>
    <scope>NUCLEOTIDE SEQUENCE</scope>
    <source>
        <strain evidence="11">STURGEONOMICS-FGT-2020</strain>
        <tissue evidence="11">Whole blood</tissue>
    </source>
</reference>
<evidence type="ECO:0000256" key="2">
    <source>
        <dbReference type="ARBA" id="ARBA00022475"/>
    </source>
</evidence>
<keyword evidence="7" id="KW-0449">Lipoprotein</keyword>
<evidence type="ECO:0000256" key="3">
    <source>
        <dbReference type="ARBA" id="ARBA00022481"/>
    </source>
</evidence>
<keyword evidence="2" id="KW-1003">Cell membrane</keyword>
<dbReference type="GO" id="GO:0007165">
    <property type="term" value="P:signal transduction"/>
    <property type="evidence" value="ECO:0007669"/>
    <property type="project" value="TreeGrafter"/>
</dbReference>
<dbReference type="PROSITE" id="PS51421">
    <property type="entry name" value="RAS"/>
    <property type="match status" value="1"/>
</dbReference>
<dbReference type="PANTHER" id="PTHR46149:SF2">
    <property type="entry name" value="GTP-BINDING PROTEIN RHES"/>
    <property type="match status" value="1"/>
</dbReference>
<evidence type="ECO:0000256" key="6">
    <source>
        <dbReference type="ARBA" id="ARBA00023136"/>
    </source>
</evidence>
<dbReference type="InterPro" id="IPR027417">
    <property type="entry name" value="P-loop_NTPase"/>
</dbReference>
<accession>A0AAD8G3K6</accession>
<feature type="region of interest" description="Disordered" evidence="10">
    <location>
        <begin position="327"/>
        <end position="360"/>
    </location>
</feature>
<evidence type="ECO:0000256" key="7">
    <source>
        <dbReference type="ARBA" id="ARBA00023288"/>
    </source>
</evidence>
<comment type="subcellular location">
    <subcellularLocation>
        <location evidence="1">Cell membrane</location>
        <topology evidence="1">Lipid-anchor</topology>
    </subcellularLocation>
</comment>
<dbReference type="GO" id="GO:0031681">
    <property type="term" value="F:G-protein beta-subunit binding"/>
    <property type="evidence" value="ECO:0007669"/>
    <property type="project" value="TreeGrafter"/>
</dbReference>
<dbReference type="AlphaFoldDB" id="A0AAD8G3K6"/>
<keyword evidence="6" id="KW-0472">Membrane</keyword>
<dbReference type="SMART" id="SM00175">
    <property type="entry name" value="RAB"/>
    <property type="match status" value="1"/>
</dbReference>